<dbReference type="InterPro" id="IPR043504">
    <property type="entry name" value="Peptidase_S1_PA_chymotrypsin"/>
</dbReference>
<keyword evidence="2" id="KW-0378">Hydrolase</keyword>
<dbReference type="Gene3D" id="2.40.10.10">
    <property type="entry name" value="Trypsin-like serine proteases"/>
    <property type="match status" value="2"/>
</dbReference>
<dbReference type="GO" id="GO:0006508">
    <property type="term" value="P:proteolysis"/>
    <property type="evidence" value="ECO:0007669"/>
    <property type="project" value="UniProtKB-KW"/>
</dbReference>
<name>A0A2S1PT65_9RHOO</name>
<dbReference type="GO" id="GO:0008233">
    <property type="term" value="F:peptidase activity"/>
    <property type="evidence" value="ECO:0007669"/>
    <property type="project" value="UniProtKB-KW"/>
</dbReference>
<dbReference type="AlphaFoldDB" id="A0A2S1PT65"/>
<dbReference type="PANTHER" id="PTHR43019">
    <property type="entry name" value="SERINE ENDOPROTEASE DEGS"/>
    <property type="match status" value="1"/>
</dbReference>
<organism evidence="2">
    <name type="scientific">Zoogloea resiniphila</name>
    <dbReference type="NCBI Taxonomy" id="40561"/>
    <lineage>
        <taxon>Bacteria</taxon>
        <taxon>Pseudomonadati</taxon>
        <taxon>Pseudomonadota</taxon>
        <taxon>Betaproteobacteria</taxon>
        <taxon>Rhodocyclales</taxon>
        <taxon>Zoogloeaceae</taxon>
        <taxon>Zoogloea</taxon>
    </lineage>
</organism>
<evidence type="ECO:0000313" key="2">
    <source>
        <dbReference type="EMBL" id="AWH61890.1"/>
    </source>
</evidence>
<dbReference type="InterPro" id="IPR009003">
    <property type="entry name" value="Peptidase_S1_PA"/>
</dbReference>
<keyword evidence="1" id="KW-0732">Signal</keyword>
<dbReference type="EMBL" id="MH028491">
    <property type="protein sequence ID" value="AWH61890.1"/>
    <property type="molecule type" value="Genomic_DNA"/>
</dbReference>
<sequence>MRGQVSRLRRGLLAALAAGLLTSPPVVANLVDTVASIKPSVLAVGTFLPTRSPQFRFLGTGFVVGDGNQLATNVHVLASAEPRAANERVVVVLPGIGRVNVRAVEREVRDMDHDLAVLRFAGAPLPPLTLAGSDSAPDGLEIALTGFPLGATLGVIPSTHKGIVSATVPAGLPLNSSAQLDSSTVRRLTAGARFDLLQLDVVSYPGNSGSPVYDTSTGEVHGVINMVLVNGIRQNAVINPSRISYAVPVIHLKALLAR</sequence>
<feature type="chain" id="PRO_5015490269" evidence="1">
    <location>
        <begin position="29"/>
        <end position="258"/>
    </location>
</feature>
<dbReference type="SUPFAM" id="SSF50494">
    <property type="entry name" value="Trypsin-like serine proteases"/>
    <property type="match status" value="1"/>
</dbReference>
<evidence type="ECO:0000256" key="1">
    <source>
        <dbReference type="SAM" id="SignalP"/>
    </source>
</evidence>
<keyword evidence="2" id="KW-0645">Protease</keyword>
<dbReference type="PANTHER" id="PTHR43019:SF23">
    <property type="entry name" value="PROTEASE DO-LIKE 5, CHLOROPLASTIC"/>
    <property type="match status" value="1"/>
</dbReference>
<accession>A0A2S1PT65</accession>
<dbReference type="Pfam" id="PF13365">
    <property type="entry name" value="Trypsin_2"/>
    <property type="match status" value="1"/>
</dbReference>
<proteinExistence type="predicted"/>
<protein>
    <submittedName>
        <fullName evidence="2">Serine protease MucD/AlgY</fullName>
    </submittedName>
</protein>
<feature type="signal peptide" evidence="1">
    <location>
        <begin position="1"/>
        <end position="28"/>
    </location>
</feature>
<reference evidence="2" key="1">
    <citation type="journal article" date="2018" name="Environ. Microbiol.">
        <title>Both widespread PEP-CTERM proteins and exopolysaccharides are required for floc formation of Zoogloea resiniphila and other activated sludge bacteria.</title>
        <authorList>
            <person name="Gao N."/>
            <person name="Xia M."/>
            <person name="Dai J."/>
            <person name="Yu D."/>
            <person name="An W."/>
            <person name="Li S."/>
            <person name="Liu S."/>
            <person name="He P."/>
            <person name="Zhang L."/>
            <person name="Wu Z."/>
            <person name="Bi X."/>
            <person name="Chen S."/>
            <person name="Haft D.H."/>
            <person name="Qiu D."/>
        </authorList>
    </citation>
    <scope>NUCLEOTIDE SEQUENCE</scope>
    <source>
        <strain evidence="2">MMB</strain>
    </source>
</reference>